<accession>A0A811LKN5</accession>
<name>A0A811LKN5_9BILA</name>
<dbReference type="Proteomes" id="UP000783686">
    <property type="component" value="Unassembled WGS sequence"/>
</dbReference>
<gene>
    <name evidence="1" type="ORF">BOKJ2_LOCUS13110</name>
</gene>
<sequence length="253" mass="29563">MDVPSSSHVTHDNGVMAAPISYPQQPFEANVPQQRVLRHQVQGPYNSSDMYNSNGRMVQNSLSQRLMQRKHTKKLPKNGKCYKQSRNGSSAKVLELRKALDLSKYIKQVETLIMQPIKIPSTVSFGMNKRRKLPSKPKQDLLSVKDVWRDPEQRRSEMREFFNTKSLDSDREYLLNVLLDESDDESDSEQITDEDFAFMLEHRREAKKLMKAYHQDFLNAQYQYYSSGMLSEVDKHGEVKKKITDLYEDMIYD</sequence>
<dbReference type="Proteomes" id="UP000614601">
    <property type="component" value="Unassembled WGS sequence"/>
</dbReference>
<evidence type="ECO:0000313" key="2">
    <source>
        <dbReference type="Proteomes" id="UP000614601"/>
    </source>
</evidence>
<dbReference type="AlphaFoldDB" id="A0A811LKN5"/>
<proteinExistence type="predicted"/>
<reference evidence="1" key="1">
    <citation type="submission" date="2020-09" db="EMBL/GenBank/DDBJ databases">
        <authorList>
            <person name="Kikuchi T."/>
        </authorList>
    </citation>
    <scope>NUCLEOTIDE SEQUENCE</scope>
    <source>
        <strain evidence="1">SH1</strain>
    </source>
</reference>
<keyword evidence="2" id="KW-1185">Reference proteome</keyword>
<protein>
    <submittedName>
        <fullName evidence="1">Uncharacterized protein</fullName>
    </submittedName>
</protein>
<dbReference type="EMBL" id="CAJFCW020000006">
    <property type="protein sequence ID" value="CAG9125622.1"/>
    <property type="molecule type" value="Genomic_DNA"/>
</dbReference>
<dbReference type="EMBL" id="CAJFDH010000006">
    <property type="protein sequence ID" value="CAD5229051.1"/>
    <property type="molecule type" value="Genomic_DNA"/>
</dbReference>
<comment type="caution">
    <text evidence="1">The sequence shown here is derived from an EMBL/GenBank/DDBJ whole genome shotgun (WGS) entry which is preliminary data.</text>
</comment>
<dbReference type="OrthoDB" id="5847120at2759"/>
<organism evidence="1 2">
    <name type="scientific">Bursaphelenchus okinawaensis</name>
    <dbReference type="NCBI Taxonomy" id="465554"/>
    <lineage>
        <taxon>Eukaryota</taxon>
        <taxon>Metazoa</taxon>
        <taxon>Ecdysozoa</taxon>
        <taxon>Nematoda</taxon>
        <taxon>Chromadorea</taxon>
        <taxon>Rhabditida</taxon>
        <taxon>Tylenchina</taxon>
        <taxon>Tylenchomorpha</taxon>
        <taxon>Aphelenchoidea</taxon>
        <taxon>Aphelenchoididae</taxon>
        <taxon>Bursaphelenchus</taxon>
    </lineage>
</organism>
<evidence type="ECO:0000313" key="1">
    <source>
        <dbReference type="EMBL" id="CAD5229051.1"/>
    </source>
</evidence>